<organism evidence="2 3">
    <name type="scientific">Microdochium trichocladiopsis</name>
    <dbReference type="NCBI Taxonomy" id="1682393"/>
    <lineage>
        <taxon>Eukaryota</taxon>
        <taxon>Fungi</taxon>
        <taxon>Dikarya</taxon>
        <taxon>Ascomycota</taxon>
        <taxon>Pezizomycotina</taxon>
        <taxon>Sordariomycetes</taxon>
        <taxon>Xylariomycetidae</taxon>
        <taxon>Xylariales</taxon>
        <taxon>Microdochiaceae</taxon>
        <taxon>Microdochium</taxon>
    </lineage>
</organism>
<sequence length="617" mass="66739">MTWDDYVRPPGTNWGDPSRKGSKRNFNIALVAVDYSDMPFVITQAARSTVFKNPQPAVSGIKREDVPSFYRDMLNTQNELNRGHTLHEYWMEDSSGRYGVDLTAFGPFRLRAKSYQYGVDNAANGFNPGACPGGERCSINIRTDALGAWRAAVGNETASSFELVFILSAGQDESSTWQEFGEMMFQTKEDVTDAFGPPDANLTNYARTRYVEWTSWASASTIWPNAGSGSSTQAESSGMGTYAHELSHLLGIGDNYANSFVGRRDYMGPFAMLSRGSFNGPGGPHTRWHIPAQSGGALGSLHTVREKTQLGLLDASEIHSVSREELPKAGIIVTELIARSVQPGDEPRISLKISLDKDLSACDYQNDPLCDGGGFEAYELELIDRMGADSFVTDSGVMITKTRRSGSNFQWIIDANPQDINIVDYYRPDGTPFMLTIGDYRQLSDALFHAGTRSGSKYEYIDAANRLHLYVLGVRRDQSGVLFYTIGALSLDGAGPSTPGISLADGITSGGSATTLGVSCTFQLTNTGSFTEAEGLDSSTTAALKSDIYRLAVTIEGDGWQAVLPNELATARYGEETVVSVAVKAKDGATAQAVVHLTATSESDPSVHATKECKVTL</sequence>
<feature type="domain" description="Peptidase M6-like" evidence="1">
    <location>
        <begin position="233"/>
        <end position="283"/>
    </location>
</feature>
<evidence type="ECO:0000313" key="3">
    <source>
        <dbReference type="Proteomes" id="UP000756346"/>
    </source>
</evidence>
<dbReference type="AlphaFoldDB" id="A0A9P8XQX4"/>
<dbReference type="OrthoDB" id="3852498at2759"/>
<gene>
    <name evidence="2" type="ORF">B0I36DRAFT_355848</name>
</gene>
<accession>A0A9P8XQX4</accession>
<dbReference type="EMBL" id="JAGTJQ010000014">
    <property type="protein sequence ID" value="KAH7012434.1"/>
    <property type="molecule type" value="Genomic_DNA"/>
</dbReference>
<dbReference type="RefSeq" id="XP_046004699.1">
    <property type="nucleotide sequence ID" value="XM_046157484.1"/>
</dbReference>
<dbReference type="Proteomes" id="UP000756346">
    <property type="component" value="Unassembled WGS sequence"/>
</dbReference>
<keyword evidence="3" id="KW-1185">Reference proteome</keyword>
<dbReference type="Pfam" id="PF05547">
    <property type="entry name" value="Peptidase_M6"/>
    <property type="match status" value="1"/>
</dbReference>
<protein>
    <recommendedName>
        <fullName evidence="1">Peptidase M6-like domain-containing protein</fullName>
    </recommendedName>
</protein>
<dbReference type="GeneID" id="70187030"/>
<reference evidence="2" key="1">
    <citation type="journal article" date="2021" name="Nat. Commun.">
        <title>Genetic determinants of endophytism in the Arabidopsis root mycobiome.</title>
        <authorList>
            <person name="Mesny F."/>
            <person name="Miyauchi S."/>
            <person name="Thiergart T."/>
            <person name="Pickel B."/>
            <person name="Atanasova L."/>
            <person name="Karlsson M."/>
            <person name="Huettel B."/>
            <person name="Barry K.W."/>
            <person name="Haridas S."/>
            <person name="Chen C."/>
            <person name="Bauer D."/>
            <person name="Andreopoulos W."/>
            <person name="Pangilinan J."/>
            <person name="LaButti K."/>
            <person name="Riley R."/>
            <person name="Lipzen A."/>
            <person name="Clum A."/>
            <person name="Drula E."/>
            <person name="Henrissat B."/>
            <person name="Kohler A."/>
            <person name="Grigoriev I.V."/>
            <person name="Martin F.M."/>
            <person name="Hacquard S."/>
        </authorList>
    </citation>
    <scope>NUCLEOTIDE SEQUENCE</scope>
    <source>
        <strain evidence="2">MPI-CAGE-CH-0230</strain>
    </source>
</reference>
<comment type="caution">
    <text evidence="2">The sequence shown here is derived from an EMBL/GenBank/DDBJ whole genome shotgun (WGS) entry which is preliminary data.</text>
</comment>
<dbReference type="GO" id="GO:0008233">
    <property type="term" value="F:peptidase activity"/>
    <property type="evidence" value="ECO:0007669"/>
    <property type="project" value="InterPro"/>
</dbReference>
<dbReference type="InterPro" id="IPR008757">
    <property type="entry name" value="Peptidase_M6-like_domain"/>
</dbReference>
<dbReference type="NCBIfam" id="TIGR03296">
    <property type="entry name" value="M6dom_TIGR03296"/>
    <property type="match status" value="1"/>
</dbReference>
<name>A0A9P8XQX4_9PEZI</name>
<proteinExistence type="predicted"/>
<dbReference type="GO" id="GO:0006508">
    <property type="term" value="P:proteolysis"/>
    <property type="evidence" value="ECO:0007669"/>
    <property type="project" value="InterPro"/>
</dbReference>
<evidence type="ECO:0000259" key="1">
    <source>
        <dbReference type="Pfam" id="PF05547"/>
    </source>
</evidence>
<evidence type="ECO:0000313" key="2">
    <source>
        <dbReference type="EMBL" id="KAH7012434.1"/>
    </source>
</evidence>